<organism evidence="1">
    <name type="scientific">marine sediment metagenome</name>
    <dbReference type="NCBI Taxonomy" id="412755"/>
    <lineage>
        <taxon>unclassified sequences</taxon>
        <taxon>metagenomes</taxon>
        <taxon>ecological metagenomes</taxon>
    </lineage>
</organism>
<sequence length="218" mass="23651">MADSIGYKTIMGTKLESGCRSAIEVTEKLLLRSESINFENENLLHDYLEGNASIPTWQRAFEPVVGSVEIDIPYTKLTGGEFVSGTTLIAAAMGVVTYNAGQGSNEITMQDDLSKFITLAWDKDVHATRVWEAVSCYMNSMTLSCEAGQPLKATFDIQAYDLIIPGVASSTNTVSDLTSLPVDLPNLVMFDDFIFRIGDHGGVLGDSDRIGISSFTIT</sequence>
<dbReference type="AlphaFoldDB" id="A0A0F9D493"/>
<name>A0A0F9D493_9ZZZZ</name>
<feature type="non-terminal residue" evidence="1">
    <location>
        <position position="218"/>
    </location>
</feature>
<accession>A0A0F9D493</accession>
<reference evidence="1" key="1">
    <citation type="journal article" date="2015" name="Nature">
        <title>Complex archaea that bridge the gap between prokaryotes and eukaryotes.</title>
        <authorList>
            <person name="Spang A."/>
            <person name="Saw J.H."/>
            <person name="Jorgensen S.L."/>
            <person name="Zaremba-Niedzwiedzka K."/>
            <person name="Martijn J."/>
            <person name="Lind A.E."/>
            <person name="van Eijk R."/>
            <person name="Schleper C."/>
            <person name="Guy L."/>
            <person name="Ettema T.J."/>
        </authorList>
    </citation>
    <scope>NUCLEOTIDE SEQUENCE</scope>
</reference>
<evidence type="ECO:0000313" key="1">
    <source>
        <dbReference type="EMBL" id="KKL48486.1"/>
    </source>
</evidence>
<gene>
    <name evidence="1" type="ORF">LCGC14_2325060</name>
</gene>
<dbReference type="EMBL" id="LAZR01033306">
    <property type="protein sequence ID" value="KKL48486.1"/>
    <property type="molecule type" value="Genomic_DNA"/>
</dbReference>
<proteinExistence type="predicted"/>
<protein>
    <submittedName>
        <fullName evidence="1">Uncharacterized protein</fullName>
    </submittedName>
</protein>
<comment type="caution">
    <text evidence="1">The sequence shown here is derived from an EMBL/GenBank/DDBJ whole genome shotgun (WGS) entry which is preliminary data.</text>
</comment>